<dbReference type="Proteomes" id="UP000828941">
    <property type="component" value="Chromosome 10"/>
</dbReference>
<reference evidence="1 2" key="1">
    <citation type="journal article" date="2022" name="DNA Res.">
        <title>Chromosomal-level genome assembly of the orchid tree Bauhinia variegata (Leguminosae; Cercidoideae) supports the allotetraploid origin hypothesis of Bauhinia.</title>
        <authorList>
            <person name="Zhong Y."/>
            <person name="Chen Y."/>
            <person name="Zheng D."/>
            <person name="Pang J."/>
            <person name="Liu Y."/>
            <person name="Luo S."/>
            <person name="Meng S."/>
            <person name="Qian L."/>
            <person name="Wei D."/>
            <person name="Dai S."/>
            <person name="Zhou R."/>
        </authorList>
    </citation>
    <scope>NUCLEOTIDE SEQUENCE [LARGE SCALE GENOMIC DNA]</scope>
    <source>
        <strain evidence="1">BV-YZ2020</strain>
    </source>
</reference>
<protein>
    <submittedName>
        <fullName evidence="1">Uncharacterized protein</fullName>
    </submittedName>
</protein>
<comment type="caution">
    <text evidence="1">The sequence shown here is derived from an EMBL/GenBank/DDBJ whole genome shotgun (WGS) entry which is preliminary data.</text>
</comment>
<sequence>MLVSLEALAMSGTSSFEYNVDIEEWERNDLEQTPPPHLLFGEEEEESIGEGNVTRNSAFGISTNFFLPNRHAKKDEDCLNSTAHLETLDRTMDKRIKRENVTVRAFVTLCMIVSRISRSALGPRGQ</sequence>
<evidence type="ECO:0000313" key="2">
    <source>
        <dbReference type="Proteomes" id="UP000828941"/>
    </source>
</evidence>
<gene>
    <name evidence="1" type="ORF">L6164_025165</name>
</gene>
<keyword evidence="2" id="KW-1185">Reference proteome</keyword>
<name>A0ACB9M157_BAUVA</name>
<evidence type="ECO:0000313" key="1">
    <source>
        <dbReference type="EMBL" id="KAI4317282.1"/>
    </source>
</evidence>
<dbReference type="EMBL" id="CM039435">
    <property type="protein sequence ID" value="KAI4317282.1"/>
    <property type="molecule type" value="Genomic_DNA"/>
</dbReference>
<proteinExistence type="predicted"/>
<organism evidence="1 2">
    <name type="scientific">Bauhinia variegata</name>
    <name type="common">Purple orchid tree</name>
    <name type="synonym">Phanera variegata</name>
    <dbReference type="NCBI Taxonomy" id="167791"/>
    <lineage>
        <taxon>Eukaryota</taxon>
        <taxon>Viridiplantae</taxon>
        <taxon>Streptophyta</taxon>
        <taxon>Embryophyta</taxon>
        <taxon>Tracheophyta</taxon>
        <taxon>Spermatophyta</taxon>
        <taxon>Magnoliopsida</taxon>
        <taxon>eudicotyledons</taxon>
        <taxon>Gunneridae</taxon>
        <taxon>Pentapetalae</taxon>
        <taxon>rosids</taxon>
        <taxon>fabids</taxon>
        <taxon>Fabales</taxon>
        <taxon>Fabaceae</taxon>
        <taxon>Cercidoideae</taxon>
        <taxon>Cercideae</taxon>
        <taxon>Bauhiniinae</taxon>
        <taxon>Bauhinia</taxon>
    </lineage>
</organism>
<accession>A0ACB9M157</accession>